<sequence length="312" mass="36666">MASSEEETKGENTTMPNWLELPTDLTKNIFQRLDTVDIVISVRNVCRLWWNICKDPLMWRTIRMGNIQIIHMKLLFTFCCLEKIFRCAINKSCGHVEDIDVELIVTNDVLEYMAYRASHLRRLRLYCCDDISDRRLYEFVKKFSLLEELDISFSFKEYQDFIEVIGQCCPLLKSLNLERLMFLYFKSYDEVFAIAKWLPGLRHLKLSRIVVGNVGLLAILDGCPLLESLDIRQCHRIYLSESLEKRCHEQIKDFQLPTSLVDDDSYYADDYDGDDGLTYKRRTITYYGDEWKSKGSSTVKLSSPFLFQIRLA</sequence>
<reference evidence="2 3" key="2">
    <citation type="journal article" date="2017" name="Front. Plant Sci.">
        <title>Gene Classification and Mining of Molecular Markers Useful in Red Clover (Trifolium pratense) Breeding.</title>
        <authorList>
            <person name="Istvanek J."/>
            <person name="Dluhosova J."/>
            <person name="Dluhos P."/>
            <person name="Patkova L."/>
            <person name="Nedelnik J."/>
            <person name="Repkova J."/>
        </authorList>
    </citation>
    <scope>NUCLEOTIDE SEQUENCE [LARGE SCALE GENOMIC DNA]</scope>
    <source>
        <strain evidence="3">cv. Tatra</strain>
        <tissue evidence="2">Young leaves</tissue>
    </source>
</reference>
<proteinExistence type="predicted"/>
<dbReference type="SUPFAM" id="SSF52047">
    <property type="entry name" value="RNI-like"/>
    <property type="match status" value="1"/>
</dbReference>
<name>A0A2K3N623_TRIPR</name>
<dbReference type="CDD" id="cd22164">
    <property type="entry name" value="F-box_AtSKIP19-like"/>
    <property type="match status" value="1"/>
</dbReference>
<dbReference type="SMART" id="SM00367">
    <property type="entry name" value="LRR_CC"/>
    <property type="match status" value="3"/>
</dbReference>
<protein>
    <submittedName>
        <fullName evidence="2">F-box protein skip19</fullName>
    </submittedName>
</protein>
<dbReference type="Gene3D" id="3.80.10.10">
    <property type="entry name" value="Ribonuclease Inhibitor"/>
    <property type="match status" value="1"/>
</dbReference>
<dbReference type="AlphaFoldDB" id="A0A2K3N623"/>
<gene>
    <name evidence="2" type="ORF">L195_g021718</name>
</gene>
<dbReference type="PROSITE" id="PS50181">
    <property type="entry name" value="FBOX"/>
    <property type="match status" value="1"/>
</dbReference>
<accession>A0A2K3N623</accession>
<dbReference type="InterPro" id="IPR032675">
    <property type="entry name" value="LRR_dom_sf"/>
</dbReference>
<dbReference type="Pfam" id="PF12937">
    <property type="entry name" value="F-box-like"/>
    <property type="match status" value="1"/>
</dbReference>
<dbReference type="EMBL" id="ASHM01016674">
    <property type="protein sequence ID" value="PNX98470.1"/>
    <property type="molecule type" value="Genomic_DNA"/>
</dbReference>
<feature type="domain" description="F-box" evidence="1">
    <location>
        <begin position="15"/>
        <end position="62"/>
    </location>
</feature>
<evidence type="ECO:0000313" key="2">
    <source>
        <dbReference type="EMBL" id="PNX98470.1"/>
    </source>
</evidence>
<organism evidence="2 3">
    <name type="scientific">Trifolium pratense</name>
    <name type="common">Red clover</name>
    <dbReference type="NCBI Taxonomy" id="57577"/>
    <lineage>
        <taxon>Eukaryota</taxon>
        <taxon>Viridiplantae</taxon>
        <taxon>Streptophyta</taxon>
        <taxon>Embryophyta</taxon>
        <taxon>Tracheophyta</taxon>
        <taxon>Spermatophyta</taxon>
        <taxon>Magnoliopsida</taxon>
        <taxon>eudicotyledons</taxon>
        <taxon>Gunneridae</taxon>
        <taxon>Pentapetalae</taxon>
        <taxon>rosids</taxon>
        <taxon>fabids</taxon>
        <taxon>Fabales</taxon>
        <taxon>Fabaceae</taxon>
        <taxon>Papilionoideae</taxon>
        <taxon>50 kb inversion clade</taxon>
        <taxon>NPAAA clade</taxon>
        <taxon>Hologalegina</taxon>
        <taxon>IRL clade</taxon>
        <taxon>Trifolieae</taxon>
        <taxon>Trifolium</taxon>
    </lineage>
</organism>
<dbReference type="Proteomes" id="UP000236291">
    <property type="component" value="Unassembled WGS sequence"/>
</dbReference>
<dbReference type="ExpressionAtlas" id="A0A2K3N623">
    <property type="expression patterns" value="baseline"/>
</dbReference>
<dbReference type="PANTHER" id="PTHR38926">
    <property type="entry name" value="F-BOX DOMAIN CONTAINING PROTEIN, EXPRESSED"/>
    <property type="match status" value="1"/>
</dbReference>
<reference evidence="2 3" key="1">
    <citation type="journal article" date="2014" name="Am. J. Bot.">
        <title>Genome assembly and annotation for red clover (Trifolium pratense; Fabaceae).</title>
        <authorList>
            <person name="Istvanek J."/>
            <person name="Jaros M."/>
            <person name="Krenek A."/>
            <person name="Repkova J."/>
        </authorList>
    </citation>
    <scope>NUCLEOTIDE SEQUENCE [LARGE SCALE GENOMIC DNA]</scope>
    <source>
        <strain evidence="3">cv. Tatra</strain>
        <tissue evidence="2">Young leaves</tissue>
    </source>
</reference>
<dbReference type="PANTHER" id="PTHR38926:SF2">
    <property type="entry name" value="F-BOX_LRR-REPEAT PROTEIN 21-RELATED"/>
    <property type="match status" value="1"/>
</dbReference>
<evidence type="ECO:0000313" key="3">
    <source>
        <dbReference type="Proteomes" id="UP000236291"/>
    </source>
</evidence>
<dbReference type="InterPro" id="IPR001810">
    <property type="entry name" value="F-box_dom"/>
</dbReference>
<comment type="caution">
    <text evidence="2">The sequence shown here is derived from an EMBL/GenBank/DDBJ whole genome shotgun (WGS) entry which is preliminary data.</text>
</comment>
<evidence type="ECO:0000259" key="1">
    <source>
        <dbReference type="PROSITE" id="PS50181"/>
    </source>
</evidence>
<dbReference type="STRING" id="57577.A0A2K3N623"/>
<dbReference type="InterPro" id="IPR006553">
    <property type="entry name" value="Leu-rich_rpt_Cys-con_subtyp"/>
</dbReference>